<dbReference type="AlphaFoldDB" id="A0A9X3N8Q4"/>
<evidence type="ECO:0000313" key="1">
    <source>
        <dbReference type="EMBL" id="MDA0166913.1"/>
    </source>
</evidence>
<keyword evidence="2" id="KW-1185">Reference proteome</keyword>
<dbReference type="RefSeq" id="WP_270046165.1">
    <property type="nucleotide sequence ID" value="NZ_JAPDOD010000080.1"/>
</dbReference>
<reference evidence="1" key="1">
    <citation type="submission" date="2022-10" db="EMBL/GenBank/DDBJ databases">
        <title>The WGS of Solirubrobacter ginsenosidimutans DSM 21036.</title>
        <authorList>
            <person name="Jiang Z."/>
        </authorList>
    </citation>
    <scope>NUCLEOTIDE SEQUENCE</scope>
    <source>
        <strain evidence="1">DSM 21036</strain>
    </source>
</reference>
<accession>A0A9X3N8Q4</accession>
<comment type="caution">
    <text evidence="1">The sequence shown here is derived from an EMBL/GenBank/DDBJ whole genome shotgun (WGS) entry which is preliminary data.</text>
</comment>
<evidence type="ECO:0000313" key="2">
    <source>
        <dbReference type="Proteomes" id="UP001149140"/>
    </source>
</evidence>
<sequence length="80" mass="8795">MPRFLLHHRHEPHDCGVAYAAFRGHASPLRHQAALASCLSGGHAIWWTVDAADPEEALGLLPFFLAERATATRVDEVDIP</sequence>
<proteinExistence type="predicted"/>
<name>A0A9X3N8Q4_9ACTN</name>
<dbReference type="Proteomes" id="UP001149140">
    <property type="component" value="Unassembled WGS sequence"/>
</dbReference>
<dbReference type="EMBL" id="JAPDOD010000080">
    <property type="protein sequence ID" value="MDA0166913.1"/>
    <property type="molecule type" value="Genomic_DNA"/>
</dbReference>
<gene>
    <name evidence="1" type="ORF">OM076_42025</name>
</gene>
<evidence type="ECO:0008006" key="3">
    <source>
        <dbReference type="Google" id="ProtNLM"/>
    </source>
</evidence>
<protein>
    <recommendedName>
        <fullName evidence="3">DUF3303 domain-containing protein</fullName>
    </recommendedName>
</protein>
<organism evidence="1 2">
    <name type="scientific">Solirubrobacter ginsenosidimutans</name>
    <dbReference type="NCBI Taxonomy" id="490573"/>
    <lineage>
        <taxon>Bacteria</taxon>
        <taxon>Bacillati</taxon>
        <taxon>Actinomycetota</taxon>
        <taxon>Thermoleophilia</taxon>
        <taxon>Solirubrobacterales</taxon>
        <taxon>Solirubrobacteraceae</taxon>
        <taxon>Solirubrobacter</taxon>
    </lineage>
</organism>